<dbReference type="AlphaFoldDB" id="A0A9J5X294"/>
<evidence type="ECO:0000313" key="2">
    <source>
        <dbReference type="EMBL" id="KAG5582345.1"/>
    </source>
</evidence>
<feature type="region of interest" description="Disordered" evidence="1">
    <location>
        <begin position="1"/>
        <end position="23"/>
    </location>
</feature>
<feature type="compositionally biased region" description="Polar residues" evidence="1">
    <location>
        <begin position="249"/>
        <end position="261"/>
    </location>
</feature>
<organism evidence="2 3">
    <name type="scientific">Solanum commersonii</name>
    <name type="common">Commerson's wild potato</name>
    <name type="synonym">Commerson's nightshade</name>
    <dbReference type="NCBI Taxonomy" id="4109"/>
    <lineage>
        <taxon>Eukaryota</taxon>
        <taxon>Viridiplantae</taxon>
        <taxon>Streptophyta</taxon>
        <taxon>Embryophyta</taxon>
        <taxon>Tracheophyta</taxon>
        <taxon>Spermatophyta</taxon>
        <taxon>Magnoliopsida</taxon>
        <taxon>eudicotyledons</taxon>
        <taxon>Gunneridae</taxon>
        <taxon>Pentapetalae</taxon>
        <taxon>asterids</taxon>
        <taxon>lamiids</taxon>
        <taxon>Solanales</taxon>
        <taxon>Solanaceae</taxon>
        <taxon>Solanoideae</taxon>
        <taxon>Solaneae</taxon>
        <taxon>Solanum</taxon>
    </lineage>
</organism>
<keyword evidence="3" id="KW-1185">Reference proteome</keyword>
<evidence type="ECO:0000256" key="1">
    <source>
        <dbReference type="SAM" id="MobiDB-lite"/>
    </source>
</evidence>
<dbReference type="EMBL" id="JACXVP010000010">
    <property type="protein sequence ID" value="KAG5582345.1"/>
    <property type="molecule type" value="Genomic_DNA"/>
</dbReference>
<name>A0A9J5X294_SOLCO</name>
<comment type="caution">
    <text evidence="2">The sequence shown here is derived from an EMBL/GenBank/DDBJ whole genome shotgun (WGS) entry which is preliminary data.</text>
</comment>
<protein>
    <submittedName>
        <fullName evidence="2">Uncharacterized protein</fullName>
    </submittedName>
</protein>
<dbReference type="Proteomes" id="UP000824120">
    <property type="component" value="Chromosome 10"/>
</dbReference>
<gene>
    <name evidence="2" type="ORF">H5410_052972</name>
</gene>
<feature type="region of interest" description="Disordered" evidence="1">
    <location>
        <begin position="246"/>
        <end position="304"/>
    </location>
</feature>
<proteinExistence type="predicted"/>
<sequence>MEPIVPDGQNGSFSRSNDPRSRPKLWSQLSLMTKTSHLQGQTNLEAALTAKTTHFHVQTTPGAGKPLILPISCAIDHGFLVIRIPTSFFENFSWTYVKNLAMEPVVPDGQNGLFSRSNDPRSKNFSWMSFKTLAMELAVPNGQNGPFSRSNKTRSSQLALTVKTAHFQGQTIPGADLSYGASCPDGQNESFSRSNEPRSKLWIRLALMAKMTHFQGQTIPGVELRRHFCQNFSWTSVKILAMEPVVPDGQNSPFSRSNNPRTMEPVVLNGQNGQFSKSNEPRSSELALMAKTAYSQRSNESRSR</sequence>
<accession>A0A9J5X294</accession>
<feature type="compositionally biased region" description="Polar residues" evidence="1">
    <location>
        <begin position="269"/>
        <end position="278"/>
    </location>
</feature>
<reference evidence="2 3" key="1">
    <citation type="submission" date="2020-09" db="EMBL/GenBank/DDBJ databases">
        <title>De no assembly of potato wild relative species, Solanum commersonii.</title>
        <authorList>
            <person name="Cho K."/>
        </authorList>
    </citation>
    <scope>NUCLEOTIDE SEQUENCE [LARGE SCALE GENOMIC DNA]</scope>
    <source>
        <strain evidence="2">LZ3.2</strain>
        <tissue evidence="2">Leaf</tissue>
    </source>
</reference>
<evidence type="ECO:0000313" key="3">
    <source>
        <dbReference type="Proteomes" id="UP000824120"/>
    </source>
</evidence>